<dbReference type="EMBL" id="LUUK01000229">
    <property type="protein sequence ID" value="OAI11672.1"/>
    <property type="molecule type" value="Genomic_DNA"/>
</dbReference>
<evidence type="ECO:0000256" key="1">
    <source>
        <dbReference type="ARBA" id="ARBA00004383"/>
    </source>
</evidence>
<dbReference type="PROSITE" id="PS52015">
    <property type="entry name" value="TONB_CTD"/>
    <property type="match status" value="1"/>
</dbReference>
<protein>
    <recommendedName>
        <fullName evidence="11">TonB C-terminal domain-containing protein</fullName>
    </recommendedName>
</protein>
<name>A0A177N1B5_9GAMM</name>
<dbReference type="Proteomes" id="UP000077628">
    <property type="component" value="Unassembled WGS sequence"/>
</dbReference>
<dbReference type="InterPro" id="IPR051045">
    <property type="entry name" value="TonB-dependent_transducer"/>
</dbReference>
<feature type="compositionally biased region" description="Pro residues" evidence="10">
    <location>
        <begin position="105"/>
        <end position="115"/>
    </location>
</feature>
<dbReference type="GO" id="GO:0031992">
    <property type="term" value="F:energy transducer activity"/>
    <property type="evidence" value="ECO:0007669"/>
    <property type="project" value="TreeGrafter"/>
</dbReference>
<keyword evidence="8" id="KW-1133">Transmembrane helix</keyword>
<comment type="similarity">
    <text evidence="2">Belongs to the TonB family.</text>
</comment>
<dbReference type="STRING" id="702114.A1355_15695"/>
<evidence type="ECO:0000256" key="4">
    <source>
        <dbReference type="ARBA" id="ARBA00022475"/>
    </source>
</evidence>
<comment type="caution">
    <text evidence="12">The sequence shown here is derived from an EMBL/GenBank/DDBJ whole genome shotgun (WGS) entry which is preliminary data.</text>
</comment>
<comment type="subcellular location">
    <subcellularLocation>
        <location evidence="1">Cell inner membrane</location>
        <topology evidence="1">Single-pass membrane protein</topology>
        <orientation evidence="1">Periplasmic side</orientation>
    </subcellularLocation>
</comment>
<dbReference type="Pfam" id="PF03544">
    <property type="entry name" value="TonB_C"/>
    <property type="match status" value="1"/>
</dbReference>
<evidence type="ECO:0000256" key="10">
    <source>
        <dbReference type="SAM" id="MobiDB-lite"/>
    </source>
</evidence>
<dbReference type="GO" id="GO:0098797">
    <property type="term" value="C:plasma membrane protein complex"/>
    <property type="evidence" value="ECO:0007669"/>
    <property type="project" value="TreeGrafter"/>
</dbReference>
<evidence type="ECO:0000256" key="2">
    <source>
        <dbReference type="ARBA" id="ARBA00006555"/>
    </source>
</evidence>
<keyword evidence="7" id="KW-0653">Protein transport</keyword>
<evidence type="ECO:0000256" key="5">
    <source>
        <dbReference type="ARBA" id="ARBA00022519"/>
    </source>
</evidence>
<evidence type="ECO:0000256" key="3">
    <source>
        <dbReference type="ARBA" id="ARBA00022448"/>
    </source>
</evidence>
<dbReference type="InterPro" id="IPR037682">
    <property type="entry name" value="TonB_C"/>
</dbReference>
<dbReference type="PANTHER" id="PTHR33446">
    <property type="entry name" value="PROTEIN TONB-RELATED"/>
    <property type="match status" value="1"/>
</dbReference>
<sequence>MFRFPTSILEKPSARFSSGRAPSPSFVEDSRRGTIAPVFANPRINIPGAGKSRNRDVLFAIAVTVSGIHLLGVKCLFVPEQRSPEPEPLAIQVSTITIPAAKQTPVPPAKPPQASKPPRKRVQPKPKLIKTEQARAADFSELEQLLKQQLQPVSDMLPTPNQPEKPVFENQAQPYTEAYMSAAYDKNPKPDYPSVARSRGWQGRVVLKVLVSEAGQVETIGIEQSSGHETLDEAALEAVKNWQFVPAKRGEINEACSVLVPIIFSLKDQENA</sequence>
<organism evidence="12 13">
    <name type="scientific">Methylomonas koyamae</name>
    <dbReference type="NCBI Taxonomy" id="702114"/>
    <lineage>
        <taxon>Bacteria</taxon>
        <taxon>Pseudomonadati</taxon>
        <taxon>Pseudomonadota</taxon>
        <taxon>Gammaproteobacteria</taxon>
        <taxon>Methylococcales</taxon>
        <taxon>Methylococcaceae</taxon>
        <taxon>Methylomonas</taxon>
    </lineage>
</organism>
<feature type="region of interest" description="Disordered" evidence="10">
    <location>
        <begin position="100"/>
        <end position="127"/>
    </location>
</feature>
<dbReference type="AlphaFoldDB" id="A0A177N1B5"/>
<evidence type="ECO:0000313" key="13">
    <source>
        <dbReference type="Proteomes" id="UP000077628"/>
    </source>
</evidence>
<keyword evidence="5" id="KW-0997">Cell inner membrane</keyword>
<keyword evidence="13" id="KW-1185">Reference proteome</keyword>
<dbReference type="InterPro" id="IPR006260">
    <property type="entry name" value="TonB/TolA_C"/>
</dbReference>
<feature type="compositionally biased region" description="Basic residues" evidence="10">
    <location>
        <begin position="117"/>
        <end position="127"/>
    </location>
</feature>
<evidence type="ECO:0000256" key="9">
    <source>
        <dbReference type="ARBA" id="ARBA00023136"/>
    </source>
</evidence>
<proteinExistence type="inferred from homology"/>
<evidence type="ECO:0000313" key="12">
    <source>
        <dbReference type="EMBL" id="OAI11672.1"/>
    </source>
</evidence>
<dbReference type="SUPFAM" id="SSF74653">
    <property type="entry name" value="TolA/TonB C-terminal domain"/>
    <property type="match status" value="1"/>
</dbReference>
<feature type="domain" description="TonB C-terminal" evidence="11">
    <location>
        <begin position="177"/>
        <end position="272"/>
    </location>
</feature>
<accession>A0A177N1B5</accession>
<evidence type="ECO:0000259" key="11">
    <source>
        <dbReference type="PROSITE" id="PS52015"/>
    </source>
</evidence>
<keyword evidence="6" id="KW-0812">Transmembrane</keyword>
<keyword evidence="3" id="KW-0813">Transport</keyword>
<evidence type="ECO:0000256" key="7">
    <source>
        <dbReference type="ARBA" id="ARBA00022927"/>
    </source>
</evidence>
<dbReference type="Gene3D" id="3.30.1150.10">
    <property type="match status" value="1"/>
</dbReference>
<dbReference type="OrthoDB" id="9792439at2"/>
<keyword evidence="4" id="KW-1003">Cell membrane</keyword>
<gene>
    <name evidence="12" type="ORF">A1355_15695</name>
</gene>
<evidence type="ECO:0000256" key="8">
    <source>
        <dbReference type="ARBA" id="ARBA00022989"/>
    </source>
</evidence>
<dbReference type="PANTHER" id="PTHR33446:SF2">
    <property type="entry name" value="PROTEIN TONB"/>
    <property type="match status" value="1"/>
</dbReference>
<evidence type="ECO:0000256" key="6">
    <source>
        <dbReference type="ARBA" id="ARBA00022692"/>
    </source>
</evidence>
<dbReference type="GO" id="GO:0015031">
    <property type="term" value="P:protein transport"/>
    <property type="evidence" value="ECO:0007669"/>
    <property type="project" value="UniProtKB-KW"/>
</dbReference>
<reference evidence="13" key="1">
    <citation type="submission" date="2016-03" db="EMBL/GenBank/DDBJ databases">
        <authorList>
            <person name="Heylen K."/>
            <person name="De Vos P."/>
            <person name="Vekeman B."/>
        </authorList>
    </citation>
    <scope>NUCLEOTIDE SEQUENCE [LARGE SCALE GENOMIC DNA]</scope>
    <source>
        <strain evidence="13">R-45383</strain>
    </source>
</reference>
<dbReference type="NCBIfam" id="TIGR01352">
    <property type="entry name" value="tonB_Cterm"/>
    <property type="match status" value="1"/>
</dbReference>
<dbReference type="GO" id="GO:0055085">
    <property type="term" value="P:transmembrane transport"/>
    <property type="evidence" value="ECO:0007669"/>
    <property type="project" value="InterPro"/>
</dbReference>
<keyword evidence="9" id="KW-0472">Membrane</keyword>